<dbReference type="InterPro" id="IPR051130">
    <property type="entry name" value="Mito_struct-func_regulator"/>
</dbReference>
<proteinExistence type="inferred from homology"/>
<comment type="similarity">
    <text evidence="1">Belongs to the protein kinase superfamily. ADCK protein kinase family.</text>
</comment>
<keyword evidence="5" id="KW-1185">Reference proteome</keyword>
<gene>
    <name evidence="4" type="ORF">PSFLO_05372</name>
</gene>
<dbReference type="InterPro" id="IPR011009">
    <property type="entry name" value="Kinase-like_dom_sf"/>
</dbReference>
<feature type="compositionally biased region" description="Low complexity" evidence="2">
    <location>
        <begin position="56"/>
        <end position="67"/>
    </location>
</feature>
<dbReference type="SUPFAM" id="SSF56112">
    <property type="entry name" value="Protein kinase-like (PK-like)"/>
    <property type="match status" value="1"/>
</dbReference>
<dbReference type="InterPro" id="IPR045307">
    <property type="entry name" value="ADCK1_dom"/>
</dbReference>
<dbReference type="CDD" id="cd13969">
    <property type="entry name" value="ADCK1-like"/>
    <property type="match status" value="1"/>
</dbReference>
<evidence type="ECO:0000256" key="1">
    <source>
        <dbReference type="ARBA" id="ARBA00009670"/>
    </source>
</evidence>
<evidence type="ECO:0000313" key="4">
    <source>
        <dbReference type="EMBL" id="SPO39891.1"/>
    </source>
</evidence>
<sequence length="671" mass="76048">MFRPPPFRCPPPRSSVLLHLRARPSPSLVAATRHAEAYTPAPSRTVPRLARLASTVSTPPAAAARGPSPAPPAEQNKPKRAPPRKRRIGTTLLLLSIATGVGYIIDEHFNARTAQRNLLTAWTGIQIALDYKFNFDKDSLESITALHERCADRLLFVCEKNQGLYVKLGQAIGVQAAILPKPYQRLSKLLDNAERLPYEEVRKVLVAELGAEPEDVFAAFDKTPVAAASVAQVHRARLKPPPGSPEGTLGPEVAVKVQRPNIRKYAKWDLWSFRILLLLYERIFELPLSFAGQYISDQIEQETLFKHELENSLRAKRAIETDPEKIVRKTCYVPKMYEDFCTQRVLVMEWIDGACRMTDRPRLEDEMGLNVKAVSRSVCEAFSSQIFQHGFVQADGHPSNVLVRKHPNGKRGQHQIVLIDHGLYVELSEDFRRKYAQLWKAIFTFDLHTLDDITRSWGMGEDASELFASATLLRPWSKPKKKGDGEHKGAHAHKSDLELQREMKERLKNFLQVHVELLPKELIFVGRSMRILQASNQMLGSPVNRLNIMAKHASSALISPYTPSLFRVFFPLHHPTTRAPTEAGLAKRMAEWLRDRVEFVKFRSTLLVLDLAFWASGLRYWIKFLVRHPIKAVSGSRDDEEGGFEDDLERQMRKMAKDEFGVELDEGAFIG</sequence>
<reference evidence="4 5" key="1">
    <citation type="submission" date="2018-03" db="EMBL/GenBank/DDBJ databases">
        <authorList>
            <person name="Guldener U."/>
        </authorList>
    </citation>
    <scope>NUCLEOTIDE SEQUENCE [LARGE SCALE GENOMIC DNA]</scope>
    <source>
        <strain evidence="4 5">DAOM196992</strain>
    </source>
</reference>
<protein>
    <recommendedName>
        <fullName evidence="3">ABC1 atypical kinase-like domain-containing protein</fullName>
    </recommendedName>
</protein>
<dbReference type="Proteomes" id="UP000323386">
    <property type="component" value="Unassembled WGS sequence"/>
</dbReference>
<name>A0A5C3F935_9BASI</name>
<dbReference type="PANTHER" id="PTHR43173">
    <property type="entry name" value="ABC1 FAMILY PROTEIN"/>
    <property type="match status" value="1"/>
</dbReference>
<organism evidence="4 5">
    <name type="scientific">Pseudozyma flocculosa</name>
    <dbReference type="NCBI Taxonomy" id="84751"/>
    <lineage>
        <taxon>Eukaryota</taxon>
        <taxon>Fungi</taxon>
        <taxon>Dikarya</taxon>
        <taxon>Basidiomycota</taxon>
        <taxon>Ustilaginomycotina</taxon>
        <taxon>Ustilaginomycetes</taxon>
        <taxon>Ustilaginales</taxon>
        <taxon>Ustilaginaceae</taxon>
        <taxon>Pseudozyma</taxon>
    </lineage>
</organism>
<evidence type="ECO:0000259" key="3">
    <source>
        <dbReference type="Pfam" id="PF03109"/>
    </source>
</evidence>
<dbReference type="OrthoDB" id="427480at2759"/>
<dbReference type="InterPro" id="IPR004147">
    <property type="entry name" value="ABC1_dom"/>
</dbReference>
<dbReference type="AlphaFoldDB" id="A0A5C3F935"/>
<dbReference type="Pfam" id="PF03109">
    <property type="entry name" value="ABC1"/>
    <property type="match status" value="1"/>
</dbReference>
<dbReference type="EMBL" id="OOIP01000016">
    <property type="protein sequence ID" value="SPO39891.1"/>
    <property type="molecule type" value="Genomic_DNA"/>
</dbReference>
<evidence type="ECO:0000256" key="2">
    <source>
        <dbReference type="SAM" id="MobiDB-lite"/>
    </source>
</evidence>
<feature type="region of interest" description="Disordered" evidence="2">
    <location>
        <begin position="56"/>
        <end position="85"/>
    </location>
</feature>
<accession>A0A5C3F935</accession>
<feature type="domain" description="ABC1 atypical kinase-like" evidence="3">
    <location>
        <begin position="188"/>
        <end position="449"/>
    </location>
</feature>
<evidence type="ECO:0000313" key="5">
    <source>
        <dbReference type="Proteomes" id="UP000323386"/>
    </source>
</evidence>
<dbReference type="PANTHER" id="PTHR43173:SF37">
    <property type="entry name" value="ABC1 FAMILY PROTEIN C10F6.14C"/>
    <property type="match status" value="1"/>
</dbReference>